<keyword evidence="4" id="KW-0175">Coiled coil</keyword>
<keyword evidence="6" id="KW-1185">Reference proteome</keyword>
<dbReference type="OrthoDB" id="273771at2759"/>
<dbReference type="InterPro" id="IPR011009">
    <property type="entry name" value="Kinase-like_dom_sf"/>
</dbReference>
<evidence type="ECO:0000256" key="1">
    <source>
        <dbReference type="ARBA" id="ARBA00022574"/>
    </source>
</evidence>
<dbReference type="Gene3D" id="2.130.10.10">
    <property type="entry name" value="YVTN repeat-like/Quinoprotein amine dehydrogenase"/>
    <property type="match status" value="2"/>
</dbReference>
<name>A0A5J4ZPW2_9ASTE</name>
<reference evidence="5 6" key="1">
    <citation type="submission" date="2019-09" db="EMBL/GenBank/DDBJ databases">
        <title>A chromosome-level genome assembly of the Chinese tupelo Nyssa sinensis.</title>
        <authorList>
            <person name="Yang X."/>
            <person name="Kang M."/>
            <person name="Yang Y."/>
            <person name="Xiong H."/>
            <person name="Wang M."/>
            <person name="Zhang Z."/>
            <person name="Wang Z."/>
            <person name="Wu H."/>
            <person name="Ma T."/>
            <person name="Liu J."/>
            <person name="Xi Z."/>
        </authorList>
    </citation>
    <scope>NUCLEOTIDE SEQUENCE [LARGE SCALE GENOMIC DNA]</scope>
    <source>
        <strain evidence="5">J267</strain>
        <tissue evidence="5">Leaf</tissue>
    </source>
</reference>
<evidence type="ECO:0000256" key="3">
    <source>
        <dbReference type="PROSITE-ProRule" id="PRU00221"/>
    </source>
</evidence>
<gene>
    <name evidence="5" type="ORF">F0562_011596</name>
</gene>
<evidence type="ECO:0000313" key="5">
    <source>
        <dbReference type="EMBL" id="KAA8520923.1"/>
    </source>
</evidence>
<feature type="coiled-coil region" evidence="4">
    <location>
        <begin position="571"/>
        <end position="598"/>
    </location>
</feature>
<evidence type="ECO:0000256" key="2">
    <source>
        <dbReference type="ARBA" id="ARBA00022737"/>
    </source>
</evidence>
<dbReference type="InterPro" id="IPR015943">
    <property type="entry name" value="WD40/YVTN_repeat-like_dom_sf"/>
</dbReference>
<dbReference type="PROSITE" id="PS50082">
    <property type="entry name" value="WD_REPEATS_2"/>
    <property type="match status" value="1"/>
</dbReference>
<accession>A0A5J4ZPW2</accession>
<dbReference type="Pfam" id="PF00400">
    <property type="entry name" value="WD40"/>
    <property type="match status" value="2"/>
</dbReference>
<sequence>MDEGVGDEVTAIDAVNGIHLQGKEGEYSLKADSASVLESHEMIIPGEGEGRDSSPHMFATTLEGKNFDGSSMVHLEHPYVSQMDDTGVMVEELTLRNYDSGNLAIVGTSNNRDRMQTKRNQWQHLYQIAGGSASGSSRREGACKDKGRAKSTVWEDVGYTNFPEFLGQKSPDDDHNKVMENLQNNENKAVSSNTLLSPGGIRTKILSKSGFSEYFIKNTLKGKGVICRGPAREGSGVEFRDLSVSKGAGSTMIASDAPSSASAQTVVHPSYGVTGPGPGLCFDAFHNGVNLREWLKAGRLKVNKVESLYIFRQIVDLVDFSHSQGVALQDLSPSYFKLLPSNQVVYLGSSPQKEMAEKDWDQDIPHLENDRNEKRPSEHAIYPAVSQWTKKQKIGENTNFIRWRPQFPSRPGFKFADANDTDVNIVGPQDSMNELNKEHTLKMVYKTQSNSSGPRMSTASQLLSTFVSDPMEEKWMVSLVFGQLSFLTTVWGNDIGNIDSMEVTNVENPREAGFCLWLLHPEPSSRPTAREILQSDIVSGIQKSCGDELSSSIDEDDTESELLLRFLVSLKEQKQKDALKLVEEVNCLEADIEEVERRQTKKSLVLSCSSMSLGAGGNRFLHREYTSSDVHSNLFPISNNELSLMRNRSQLESAYFSMRSNIQLSDSDVTERTNKELLKYRENWSLAQKDEEKHKPTDHLGAFFSGLCKYARYRKFEVRGILRNESFNNSANVICSLSFDRDEDYFAAAGVSKKIKIFDFHALFDDTVDIHYPVIEMPNKSRLSCICWNNYIRNYLASTDYDGVVKKNSLCTIGNIANVCSVQFSAQSTHLLSFGSADYKTYCYDLRNVSHPWCVLAGHDKAVSQVKFLDSETLVSASTDNTLKIWDLNKTSSSGFSTTACILTLRGHTNEKNFVGLSVADGYIACGSETNEVYAYYRSLPMPITSHKFGSINPISGKETDDDNGQTVICTAKELLEFKETSASNYSCEVEGLESLDVSWCSLLALNIGSDGKPAVTVKLIPDRFNGKLALSVNVTPDIRSS</sequence>
<dbReference type="AlphaFoldDB" id="A0A5J4ZPW2"/>
<dbReference type="SMART" id="SM00320">
    <property type="entry name" value="WD40"/>
    <property type="match status" value="4"/>
</dbReference>
<proteinExistence type="predicted"/>
<dbReference type="InterPro" id="IPR036322">
    <property type="entry name" value="WD40_repeat_dom_sf"/>
</dbReference>
<dbReference type="SUPFAM" id="SSF50978">
    <property type="entry name" value="WD40 repeat-like"/>
    <property type="match status" value="1"/>
</dbReference>
<keyword evidence="1 3" id="KW-0853">WD repeat</keyword>
<dbReference type="PANTHER" id="PTHR44218:SF6">
    <property type="entry name" value="PROTEIN SUPPRESSOR OF PHYA-105 1"/>
    <property type="match status" value="1"/>
</dbReference>
<dbReference type="SUPFAM" id="SSF56112">
    <property type="entry name" value="Protein kinase-like (PK-like)"/>
    <property type="match status" value="1"/>
</dbReference>
<protein>
    <submittedName>
        <fullName evidence="5">Uncharacterized protein</fullName>
    </submittedName>
</protein>
<evidence type="ECO:0000313" key="6">
    <source>
        <dbReference type="Proteomes" id="UP000325577"/>
    </source>
</evidence>
<feature type="repeat" description="WD" evidence="3">
    <location>
        <begin position="856"/>
        <end position="896"/>
    </location>
</feature>
<keyword evidence="2" id="KW-0677">Repeat</keyword>
<organism evidence="5 6">
    <name type="scientific">Nyssa sinensis</name>
    <dbReference type="NCBI Taxonomy" id="561372"/>
    <lineage>
        <taxon>Eukaryota</taxon>
        <taxon>Viridiplantae</taxon>
        <taxon>Streptophyta</taxon>
        <taxon>Embryophyta</taxon>
        <taxon>Tracheophyta</taxon>
        <taxon>Spermatophyta</taxon>
        <taxon>Magnoliopsida</taxon>
        <taxon>eudicotyledons</taxon>
        <taxon>Gunneridae</taxon>
        <taxon>Pentapetalae</taxon>
        <taxon>asterids</taxon>
        <taxon>Cornales</taxon>
        <taxon>Nyssaceae</taxon>
        <taxon>Nyssa</taxon>
    </lineage>
</organism>
<dbReference type="InterPro" id="IPR044630">
    <property type="entry name" value="SPA1/2/3/4"/>
</dbReference>
<dbReference type="PROSITE" id="PS00678">
    <property type="entry name" value="WD_REPEATS_1"/>
    <property type="match status" value="1"/>
</dbReference>
<dbReference type="EMBL" id="CM018048">
    <property type="protein sequence ID" value="KAA8520923.1"/>
    <property type="molecule type" value="Genomic_DNA"/>
</dbReference>
<dbReference type="InterPro" id="IPR019775">
    <property type="entry name" value="WD40_repeat_CS"/>
</dbReference>
<evidence type="ECO:0000256" key="4">
    <source>
        <dbReference type="SAM" id="Coils"/>
    </source>
</evidence>
<dbReference type="PROSITE" id="PS50294">
    <property type="entry name" value="WD_REPEATS_REGION"/>
    <property type="match status" value="1"/>
</dbReference>
<dbReference type="InterPro" id="IPR001680">
    <property type="entry name" value="WD40_rpt"/>
</dbReference>
<dbReference type="GO" id="GO:0009640">
    <property type="term" value="P:photomorphogenesis"/>
    <property type="evidence" value="ECO:0007669"/>
    <property type="project" value="InterPro"/>
</dbReference>
<dbReference type="PANTHER" id="PTHR44218">
    <property type="entry name" value="PROTEIN SPA1-RELATED 2"/>
    <property type="match status" value="1"/>
</dbReference>
<dbReference type="Proteomes" id="UP000325577">
    <property type="component" value="Linkage Group LG5"/>
</dbReference>